<feature type="compositionally biased region" description="Basic and acidic residues" evidence="1">
    <location>
        <begin position="552"/>
        <end position="580"/>
    </location>
</feature>
<feature type="compositionally biased region" description="Polar residues" evidence="1">
    <location>
        <begin position="344"/>
        <end position="356"/>
    </location>
</feature>
<feature type="compositionally biased region" description="Low complexity" evidence="1">
    <location>
        <begin position="762"/>
        <end position="777"/>
    </location>
</feature>
<feature type="compositionally biased region" description="Basic and acidic residues" evidence="1">
    <location>
        <begin position="270"/>
        <end position="293"/>
    </location>
</feature>
<feature type="compositionally biased region" description="Polar residues" evidence="1">
    <location>
        <begin position="257"/>
        <end position="266"/>
    </location>
</feature>
<feature type="compositionally biased region" description="Low complexity" evidence="1">
    <location>
        <begin position="299"/>
        <end position="309"/>
    </location>
</feature>
<feature type="region of interest" description="Disordered" evidence="1">
    <location>
        <begin position="757"/>
        <end position="813"/>
    </location>
</feature>
<gene>
    <name evidence="2" type="ORF">QTG54_012773</name>
</gene>
<feature type="region of interest" description="Disordered" evidence="1">
    <location>
        <begin position="1"/>
        <end position="21"/>
    </location>
</feature>
<comment type="caution">
    <text evidence="2">The sequence shown here is derived from an EMBL/GenBank/DDBJ whole genome shotgun (WGS) entry which is preliminary data.</text>
</comment>
<dbReference type="EMBL" id="JATAAI010000028">
    <property type="protein sequence ID" value="KAK1736751.1"/>
    <property type="molecule type" value="Genomic_DNA"/>
</dbReference>
<name>A0AAD9D786_9STRA</name>
<protein>
    <submittedName>
        <fullName evidence="2">Uncharacterized protein</fullName>
    </submittedName>
</protein>
<feature type="compositionally biased region" description="Polar residues" evidence="1">
    <location>
        <begin position="645"/>
        <end position="657"/>
    </location>
</feature>
<dbReference type="Proteomes" id="UP001224775">
    <property type="component" value="Unassembled WGS sequence"/>
</dbReference>
<proteinExistence type="predicted"/>
<feature type="region of interest" description="Disordered" evidence="1">
    <location>
        <begin position="244"/>
        <end position="724"/>
    </location>
</feature>
<reference evidence="2" key="1">
    <citation type="submission" date="2023-06" db="EMBL/GenBank/DDBJ databases">
        <title>Survivors Of The Sea: Transcriptome response of Skeletonema marinoi to long-term dormancy.</title>
        <authorList>
            <person name="Pinder M.I.M."/>
            <person name="Kourtchenko O."/>
            <person name="Robertson E.K."/>
            <person name="Larsson T."/>
            <person name="Maumus F."/>
            <person name="Osuna-Cruz C.M."/>
            <person name="Vancaester E."/>
            <person name="Stenow R."/>
            <person name="Vandepoele K."/>
            <person name="Ploug H."/>
            <person name="Bruchert V."/>
            <person name="Godhe A."/>
            <person name="Topel M."/>
        </authorList>
    </citation>
    <scope>NUCLEOTIDE SEQUENCE</scope>
    <source>
        <strain evidence="2">R05AC</strain>
    </source>
</reference>
<accession>A0AAD9D786</accession>
<evidence type="ECO:0000313" key="3">
    <source>
        <dbReference type="Proteomes" id="UP001224775"/>
    </source>
</evidence>
<evidence type="ECO:0000313" key="2">
    <source>
        <dbReference type="EMBL" id="KAK1736751.1"/>
    </source>
</evidence>
<organism evidence="2 3">
    <name type="scientific">Skeletonema marinoi</name>
    <dbReference type="NCBI Taxonomy" id="267567"/>
    <lineage>
        <taxon>Eukaryota</taxon>
        <taxon>Sar</taxon>
        <taxon>Stramenopiles</taxon>
        <taxon>Ochrophyta</taxon>
        <taxon>Bacillariophyta</taxon>
        <taxon>Coscinodiscophyceae</taxon>
        <taxon>Thalassiosirophycidae</taxon>
        <taxon>Thalassiosirales</taxon>
        <taxon>Skeletonemataceae</taxon>
        <taxon>Skeletonema</taxon>
        <taxon>Skeletonema marinoi-dohrnii complex</taxon>
    </lineage>
</organism>
<keyword evidence="3" id="KW-1185">Reference proteome</keyword>
<evidence type="ECO:0000256" key="1">
    <source>
        <dbReference type="SAM" id="MobiDB-lite"/>
    </source>
</evidence>
<feature type="compositionally biased region" description="Polar residues" evidence="1">
    <location>
        <begin position="459"/>
        <end position="499"/>
    </location>
</feature>
<feature type="compositionally biased region" description="Low complexity" evidence="1">
    <location>
        <begin position="614"/>
        <end position="624"/>
    </location>
</feature>
<feature type="compositionally biased region" description="Basic and acidic residues" evidence="1">
    <location>
        <begin position="505"/>
        <end position="544"/>
    </location>
</feature>
<feature type="compositionally biased region" description="Low complexity" evidence="1">
    <location>
        <begin position="661"/>
        <end position="679"/>
    </location>
</feature>
<sequence>MSARRHVLEDSSDESESGDVGINSNTFKFLTDNQLSEIEECNIKSDGDGTYSADAMDLAISQNEANLVQLEDEAQSQLNYQQYQVMKDKIDAFLAKPIWNRSGEPSEEVLLLEIEALRRSSKKTKINMFKHNSKTGGQVMFGPWWNYALQRIVHISSDNNTNNNNDLDWESYTSGRILLSLFAFVTESTDVVKKGKLADLKSAFGVDWDNNVKTARKVISRYAQDSILDEECTKCELHVDSLRGALPSNDKTKDQKSVASVPSSISLKAMHSDNGDKKKPEDEEKKKREDEARKKRMAAMKASQRRASAFSVSIEQSRAKIDAVSSTTLHSTATSSMPVADLRPQTSSGRPQNDAPNQMKPPPARFIPPVQAPDQMMKPPPARFTPPVQAPDQMMKPPPARFIPPVQAPDQMMKPPPARFIPPVQQSTANSDPRAQQFHTATNTSSLYNSAPDDKRIESTANTIASFTSQNDYSYGQSHEPKQSASHGTYSQLASSSNDGMRPQAPRDDDVNDRLYRSQQDSREDRNNRYNDRSSDYGKKRDAGYEQSYNRGDSREYSTSRGYDDERPNKRSRGPDDNERSSMNYGSSAPKMGATEKWQSQQEPKTSKYEHPGPARGAAFTAPAAGGGRGRGRGGVDNRPAWMTQRGQSAPNGSAASATVGGQQPAADPGAAFTAPAAGAGRGRGRGGVDNRPAWMTRGQGAPVNARAPASVADTQSSTVSVGEAAFSVPPTAVGRGRGRGGVDNRPAWMIKGQNAHTNNTALKPGGAAPSGGAAFGTQAAVGGMGRGRGRGRGRGIDNRPAWMSKQESQQDN</sequence>
<feature type="compositionally biased region" description="Low complexity" evidence="1">
    <location>
        <begin position="325"/>
        <end position="336"/>
    </location>
</feature>
<feature type="compositionally biased region" description="Polar residues" evidence="1">
    <location>
        <begin position="424"/>
        <end position="449"/>
    </location>
</feature>
<dbReference type="AlphaFoldDB" id="A0AAD9D786"/>
<feature type="compositionally biased region" description="Gly residues" evidence="1">
    <location>
        <begin position="625"/>
        <end position="635"/>
    </location>
</feature>